<name>A0A2H0TCN2_9BACT</name>
<evidence type="ECO:0000256" key="1">
    <source>
        <dbReference type="SAM" id="Phobius"/>
    </source>
</evidence>
<dbReference type="PROSITE" id="PS00409">
    <property type="entry name" value="PROKAR_NTER_METHYL"/>
    <property type="match status" value="1"/>
</dbReference>
<dbReference type="NCBIfam" id="TIGR02532">
    <property type="entry name" value="IV_pilin_GFxxxE"/>
    <property type="match status" value="1"/>
</dbReference>
<feature type="transmembrane region" description="Helical" evidence="1">
    <location>
        <begin position="12"/>
        <end position="35"/>
    </location>
</feature>
<sequence>MKKFIQQKNTGFTLVETLIALAIFSVSILGLMTVLSQGISDTTYAKRKNIAAYLAQEGIEYMRNIRDTYVLYSEDGSIGWDAFKTKLISSPAKCHLDNGCYFDDQDLNYSNQAQPITGIYMIECGATCAPLLYDSSTGQYNYLTGDNSGFVRQITVDLISGDELGISSTVSWTQGSGTYQITFYENLFRWVE</sequence>
<evidence type="ECO:0008006" key="4">
    <source>
        <dbReference type="Google" id="ProtNLM"/>
    </source>
</evidence>
<accession>A0A2H0TCN2</accession>
<dbReference type="AlphaFoldDB" id="A0A2H0TCN2"/>
<dbReference type="Pfam" id="PF07963">
    <property type="entry name" value="N_methyl"/>
    <property type="match status" value="1"/>
</dbReference>
<gene>
    <name evidence="2" type="ORF">COU49_02190</name>
</gene>
<protein>
    <recommendedName>
        <fullName evidence="4">Type II secretion system protein</fullName>
    </recommendedName>
</protein>
<organism evidence="2 3">
    <name type="scientific">Candidatus Nomurabacteria bacterium CG10_big_fil_rev_8_21_14_0_10_35_16</name>
    <dbReference type="NCBI Taxonomy" id="1974731"/>
    <lineage>
        <taxon>Bacteria</taxon>
        <taxon>Candidatus Nomuraibacteriota</taxon>
    </lineage>
</organism>
<reference evidence="3" key="1">
    <citation type="submission" date="2017-09" db="EMBL/GenBank/DDBJ databases">
        <title>Depth-based differentiation of microbial function through sediment-hosted aquifers and enrichment of novel symbionts in the deep terrestrial subsurface.</title>
        <authorList>
            <person name="Probst A.J."/>
            <person name="Ladd B."/>
            <person name="Jarett J.K."/>
            <person name="Geller-Mcgrath D.E."/>
            <person name="Sieber C.M.K."/>
            <person name="Emerson J.B."/>
            <person name="Anantharaman K."/>
            <person name="Thomas B.C."/>
            <person name="Malmstrom R."/>
            <person name="Stieglmeier M."/>
            <person name="Klingl A."/>
            <person name="Woyke T."/>
            <person name="Ryan C.M."/>
            <person name="Banfield J.F."/>
        </authorList>
    </citation>
    <scope>NUCLEOTIDE SEQUENCE [LARGE SCALE GENOMIC DNA]</scope>
</reference>
<keyword evidence="1" id="KW-1133">Transmembrane helix</keyword>
<evidence type="ECO:0000313" key="3">
    <source>
        <dbReference type="Proteomes" id="UP000230094"/>
    </source>
</evidence>
<keyword evidence="1" id="KW-0472">Membrane</keyword>
<comment type="caution">
    <text evidence="2">The sequence shown here is derived from an EMBL/GenBank/DDBJ whole genome shotgun (WGS) entry which is preliminary data.</text>
</comment>
<keyword evidence="1" id="KW-0812">Transmembrane</keyword>
<evidence type="ECO:0000313" key="2">
    <source>
        <dbReference type="EMBL" id="PIR68144.1"/>
    </source>
</evidence>
<proteinExistence type="predicted"/>
<dbReference type="InterPro" id="IPR012902">
    <property type="entry name" value="N_methyl_site"/>
</dbReference>
<dbReference type="EMBL" id="PFCQ01000013">
    <property type="protein sequence ID" value="PIR68144.1"/>
    <property type="molecule type" value="Genomic_DNA"/>
</dbReference>
<dbReference type="Proteomes" id="UP000230094">
    <property type="component" value="Unassembled WGS sequence"/>
</dbReference>